<dbReference type="InterPro" id="IPR036464">
    <property type="entry name" value="Rubisco_LSMT_subst-bd_sf"/>
</dbReference>
<proteinExistence type="predicted"/>
<reference evidence="6 7" key="1">
    <citation type="submission" date="2024-04" db="EMBL/GenBank/DDBJ databases">
        <title>genome sequences of Mucor flavus KT1a and Helicostylum pulchrum KT1b strains isolation_sourced from the surface of a dry-aged beef.</title>
        <authorList>
            <person name="Toyotome T."/>
            <person name="Hosono M."/>
            <person name="Torimaru M."/>
            <person name="Fukuda K."/>
            <person name="Mikami N."/>
        </authorList>
    </citation>
    <scope>NUCLEOTIDE SEQUENCE [LARGE SCALE GENOMIC DNA]</scope>
    <source>
        <strain evidence="6 7">KT1b</strain>
    </source>
</reference>
<dbReference type="Gene3D" id="3.90.1420.10">
    <property type="entry name" value="Rubisco LSMT, substrate-binding domain"/>
    <property type="match status" value="1"/>
</dbReference>
<dbReference type="InterPro" id="IPR046341">
    <property type="entry name" value="SET_dom_sf"/>
</dbReference>
<feature type="region of interest" description="Disordered" evidence="4">
    <location>
        <begin position="242"/>
        <end position="299"/>
    </location>
</feature>
<comment type="caution">
    <text evidence="6">The sequence shown here is derived from an EMBL/GenBank/DDBJ whole genome shotgun (WGS) entry which is preliminary data.</text>
</comment>
<feature type="region of interest" description="Disordered" evidence="4">
    <location>
        <begin position="448"/>
        <end position="506"/>
    </location>
</feature>
<feature type="compositionally biased region" description="Basic and acidic residues" evidence="4">
    <location>
        <begin position="460"/>
        <end position="480"/>
    </location>
</feature>
<gene>
    <name evidence="6" type="ORF">HPULCUR_009476</name>
</gene>
<dbReference type="SUPFAM" id="SSF81822">
    <property type="entry name" value="RuBisCo LSMT C-terminal, substrate-binding domain"/>
    <property type="match status" value="1"/>
</dbReference>
<dbReference type="InterPro" id="IPR001214">
    <property type="entry name" value="SET_dom"/>
</dbReference>
<keyword evidence="1" id="KW-0489">Methyltransferase</keyword>
<dbReference type="CDD" id="cd10527">
    <property type="entry name" value="SET_LSMT"/>
    <property type="match status" value="1"/>
</dbReference>
<dbReference type="PROSITE" id="PS50280">
    <property type="entry name" value="SET"/>
    <property type="match status" value="1"/>
</dbReference>
<dbReference type="SUPFAM" id="SSF82199">
    <property type="entry name" value="SET domain"/>
    <property type="match status" value="2"/>
</dbReference>
<evidence type="ECO:0000256" key="4">
    <source>
        <dbReference type="SAM" id="MobiDB-lite"/>
    </source>
</evidence>
<evidence type="ECO:0000313" key="6">
    <source>
        <dbReference type="EMBL" id="GAA5803991.1"/>
    </source>
</evidence>
<evidence type="ECO:0000256" key="3">
    <source>
        <dbReference type="ARBA" id="ARBA00022691"/>
    </source>
</evidence>
<dbReference type="EMBL" id="BAABUJ010000031">
    <property type="protein sequence ID" value="GAA5803991.1"/>
    <property type="molecule type" value="Genomic_DNA"/>
</dbReference>
<keyword evidence="7" id="KW-1185">Reference proteome</keyword>
<feature type="domain" description="SET" evidence="5">
    <location>
        <begin position="18"/>
        <end position="342"/>
    </location>
</feature>
<name>A0ABP9YAL2_9FUNG</name>
<sequence length="672" mass="76478">MSAQQKKLEVLLKWFDENKIEWDKEALEVKEVNGSFGVYAKKNMKKDKAVVKIPKNCILSIKTTGISNILDEANLEGGCPLALAVLYEIAQKEQSPWYGYLQALPDQGEDLPIFWEEDEKDLFNGTEMENAVRNDLNDLEDDYAELIEPLLEDYPYIFDRGTNEDDDPYSFDKFIKISTLISSRAFEVDAFHENALVPFADIFNHKGEGEQVHFETEFEVCDSCGALEYCEHQYLDFLENSDEEHSDEEGHSDEEEHSDEEGEEQGDNVEGEWEDAEDLSEGEEDEMDEEMALDTELPDLEELEAAGVNFWDTEEEEDKKDTCDMVLDRDVKKGEEIFNTYGDHPNIALLSKYGFCYDDNKNDYVSIGEDSIVDCCLAITSEILKGKMPKASNEEVEKAAIELTRPRWEFFLKNEKSLCPSPEGEQEEEEDDFDNGCQEDCCASGDEGHGHGGHGHGHGHGKEGHSHGEDADEEHEHDAEGGCCGSDDDEEHEHDPEGGCCGSDDEGEGGKGRPYFINSEGLFEDKLMCLLHIMFVSEETFAKFAEDIENALSYFEELSNSQGENKTKAIVDVKRVIYQVCRALCEFRRLEYLQDGEWKPIKQDIEERKKVADNLRKYYALTCRIGEKKIIERAIKYYGDLVEEYSAPVADKKKSVANKKKPVAKKNKKQKL</sequence>
<dbReference type="PANTHER" id="PTHR13271">
    <property type="entry name" value="UNCHARACTERIZED PUTATIVE METHYLTRANSFERASE"/>
    <property type="match status" value="1"/>
</dbReference>
<protein>
    <recommendedName>
        <fullName evidence="5">SET domain-containing protein</fullName>
    </recommendedName>
</protein>
<dbReference type="Proteomes" id="UP001476247">
    <property type="component" value="Unassembled WGS sequence"/>
</dbReference>
<dbReference type="Gene3D" id="3.90.1410.10">
    <property type="entry name" value="set domain protein methyltransferase, domain 1"/>
    <property type="match status" value="1"/>
</dbReference>
<keyword evidence="3" id="KW-0949">S-adenosyl-L-methionine</keyword>
<accession>A0ABP9YAL2</accession>
<keyword evidence="2" id="KW-0808">Transferase</keyword>
<evidence type="ECO:0000259" key="5">
    <source>
        <dbReference type="PROSITE" id="PS50280"/>
    </source>
</evidence>
<dbReference type="PANTHER" id="PTHR13271:SF34">
    <property type="entry name" value="N-LYSINE METHYLTRANSFERASE SETD6"/>
    <property type="match status" value="1"/>
</dbReference>
<evidence type="ECO:0000256" key="1">
    <source>
        <dbReference type="ARBA" id="ARBA00022603"/>
    </source>
</evidence>
<evidence type="ECO:0000256" key="2">
    <source>
        <dbReference type="ARBA" id="ARBA00022679"/>
    </source>
</evidence>
<organism evidence="6 7">
    <name type="scientific">Helicostylum pulchrum</name>
    <dbReference type="NCBI Taxonomy" id="562976"/>
    <lineage>
        <taxon>Eukaryota</taxon>
        <taxon>Fungi</taxon>
        <taxon>Fungi incertae sedis</taxon>
        <taxon>Mucoromycota</taxon>
        <taxon>Mucoromycotina</taxon>
        <taxon>Mucoromycetes</taxon>
        <taxon>Mucorales</taxon>
        <taxon>Mucorineae</taxon>
        <taxon>Mucoraceae</taxon>
        <taxon>Helicostylum</taxon>
    </lineage>
</organism>
<evidence type="ECO:0000313" key="7">
    <source>
        <dbReference type="Proteomes" id="UP001476247"/>
    </source>
</evidence>
<dbReference type="InterPro" id="IPR050600">
    <property type="entry name" value="SETD3_SETD6_MTase"/>
</dbReference>